<evidence type="ECO:0000313" key="6">
    <source>
        <dbReference type="EMBL" id="EEH58240.1"/>
    </source>
</evidence>
<evidence type="ECO:0000256" key="1">
    <source>
        <dbReference type="ARBA" id="ARBA00022574"/>
    </source>
</evidence>
<feature type="domain" description="Anaphase-promoting complex subunit 4-like WD40" evidence="5">
    <location>
        <begin position="55"/>
        <end position="108"/>
    </location>
</feature>
<evidence type="ECO:0000313" key="7">
    <source>
        <dbReference type="Proteomes" id="UP000001876"/>
    </source>
</evidence>
<dbReference type="OMA" id="ICFTGSW"/>
<evidence type="ECO:0000256" key="3">
    <source>
        <dbReference type="PROSITE-ProRule" id="PRU00221"/>
    </source>
</evidence>
<feature type="compositionally biased region" description="Low complexity" evidence="4">
    <location>
        <begin position="1072"/>
        <end position="1085"/>
    </location>
</feature>
<keyword evidence="7" id="KW-1185">Reference proteome</keyword>
<dbReference type="InterPro" id="IPR001680">
    <property type="entry name" value="WD40_rpt"/>
</dbReference>
<proteinExistence type="predicted"/>
<feature type="region of interest" description="Disordered" evidence="4">
    <location>
        <begin position="911"/>
        <end position="1090"/>
    </location>
</feature>
<dbReference type="PROSITE" id="PS50294">
    <property type="entry name" value="WD_REPEATS_REGION"/>
    <property type="match status" value="1"/>
</dbReference>
<dbReference type="InterPro" id="IPR036322">
    <property type="entry name" value="WD40_repeat_dom_sf"/>
</dbReference>
<keyword evidence="2" id="KW-0677">Repeat</keyword>
<dbReference type="InterPro" id="IPR019775">
    <property type="entry name" value="WD40_repeat_CS"/>
</dbReference>
<name>C1MRD6_MICPC</name>
<dbReference type="InterPro" id="IPR024977">
    <property type="entry name" value="Apc4-like_WD40_dom"/>
</dbReference>
<dbReference type="STRING" id="564608.C1MRD6"/>
<dbReference type="Pfam" id="PF12894">
    <property type="entry name" value="ANAPC4_WD40"/>
    <property type="match status" value="1"/>
</dbReference>
<dbReference type="SUPFAM" id="SSF50998">
    <property type="entry name" value="Quinoprotein alcohol dehydrogenase-like"/>
    <property type="match status" value="1"/>
</dbReference>
<reference evidence="6 7" key="1">
    <citation type="journal article" date="2009" name="Science">
        <title>Green evolution and dynamic adaptations revealed by genomes of the marine picoeukaryotes Micromonas.</title>
        <authorList>
            <person name="Worden A.Z."/>
            <person name="Lee J.H."/>
            <person name="Mock T."/>
            <person name="Rouze P."/>
            <person name="Simmons M.P."/>
            <person name="Aerts A.L."/>
            <person name="Allen A.E."/>
            <person name="Cuvelier M.L."/>
            <person name="Derelle E."/>
            <person name="Everett M.V."/>
            <person name="Foulon E."/>
            <person name="Grimwood J."/>
            <person name="Gundlach H."/>
            <person name="Henrissat B."/>
            <person name="Napoli C."/>
            <person name="McDonald S.M."/>
            <person name="Parker M.S."/>
            <person name="Rombauts S."/>
            <person name="Salamov A."/>
            <person name="Von Dassow P."/>
            <person name="Badger J.H."/>
            <person name="Coutinho P.M."/>
            <person name="Demir E."/>
            <person name="Dubchak I."/>
            <person name="Gentemann C."/>
            <person name="Eikrem W."/>
            <person name="Gready J.E."/>
            <person name="John U."/>
            <person name="Lanier W."/>
            <person name="Lindquist E.A."/>
            <person name="Lucas S."/>
            <person name="Mayer K.F."/>
            <person name="Moreau H."/>
            <person name="Not F."/>
            <person name="Otillar R."/>
            <person name="Panaud O."/>
            <person name="Pangilinan J."/>
            <person name="Paulsen I."/>
            <person name="Piegu B."/>
            <person name="Poliakov A."/>
            <person name="Robbens S."/>
            <person name="Schmutz J."/>
            <person name="Toulza E."/>
            <person name="Wyss T."/>
            <person name="Zelensky A."/>
            <person name="Zhou K."/>
            <person name="Armbrust E.V."/>
            <person name="Bhattacharya D."/>
            <person name="Goodenough U.W."/>
            <person name="Van de Peer Y."/>
            <person name="Grigoriev I.V."/>
        </authorList>
    </citation>
    <scope>NUCLEOTIDE SEQUENCE [LARGE SCALE GENOMIC DNA]</scope>
    <source>
        <strain evidence="6 7">CCMP1545</strain>
    </source>
</reference>
<organism evidence="7">
    <name type="scientific">Micromonas pusilla (strain CCMP1545)</name>
    <name type="common">Picoplanktonic green alga</name>
    <dbReference type="NCBI Taxonomy" id="564608"/>
    <lineage>
        <taxon>Eukaryota</taxon>
        <taxon>Viridiplantae</taxon>
        <taxon>Chlorophyta</taxon>
        <taxon>Mamiellophyceae</taxon>
        <taxon>Mamiellales</taxon>
        <taxon>Mamiellaceae</taxon>
        <taxon>Micromonas</taxon>
    </lineage>
</organism>
<feature type="repeat" description="WD" evidence="3">
    <location>
        <begin position="544"/>
        <end position="586"/>
    </location>
</feature>
<dbReference type="PANTHER" id="PTHR44464:SF1">
    <property type="entry name" value="WD REPEAT-CONTAINING PROTEIN 17"/>
    <property type="match status" value="1"/>
</dbReference>
<dbReference type="SUPFAM" id="SSF50978">
    <property type="entry name" value="WD40 repeat-like"/>
    <property type="match status" value="1"/>
</dbReference>
<dbReference type="PROSITE" id="PS50082">
    <property type="entry name" value="WD_REPEATS_2"/>
    <property type="match status" value="3"/>
</dbReference>
<dbReference type="PROSITE" id="PS00678">
    <property type="entry name" value="WD_REPEATS_1"/>
    <property type="match status" value="1"/>
</dbReference>
<dbReference type="RefSeq" id="XP_003058289.1">
    <property type="nucleotide sequence ID" value="XM_003058243.1"/>
</dbReference>
<keyword evidence="1 3" id="KW-0853">WD repeat</keyword>
<dbReference type="OrthoDB" id="568089at2759"/>
<dbReference type="InterPro" id="IPR015943">
    <property type="entry name" value="WD40/YVTN_repeat-like_dom_sf"/>
</dbReference>
<sequence length="1483" mass="157230">MANAFRQTHLIPSGAQTWIPQVIAARGDRFAYASTLAIFIYNNDDQCLSKIVACQSSTITAYAWHPTEHNLLVVCTADDTVHFYDIESDASIKSLKFANHQVSHIAWNPHRQGELICNVRVGMYVCDMNKETLKKMAFSPPSRTTAFAQHPLLPNLLACGTVEGGVWLSKTDGGSANHRLSQRYETAIADISFDPKSEDYVLVATTGGRVALWTLQGAFDAGKNAVKPFLVMEFQKQQNGLTAAKFIDGMPGTFVTASDRHGVVRVWNVSNAAPLHSIKTDHGPVSSIASLQNETKAAVSFASGHVAVLDVKDHRVQWSNDGGHTETIFDCHLSGENPHTLVTCSFDGTVRRWDTRTKKGIQTFKTTDARSKDSALGGGDIKNDHGGKGALYSCAISCDGSIVCASGFEGKLYFFDVKTGRTLPSIHAHDLSVHRIAAHPKEGGLFAAASLDGSVSIFTKDGVRLFIMTQDPCSGVAFDLFRPDRIAISCKSGRIYLWDWRLSAGVGHRSQQQSPKSARLGARESHLDDPGVKTCCGAAPTDNTFGHTAKAYGVKFSPLIQNTMMTISDDHTARVWTLTEGATPEAPVVLSGHTSRVRSQAWHPSIPHVCMTGSWDKMIKTWDARSGTCIHTSRVHLADVYAIATHNARPFMAVTCSRDTTIRFWSTEEMCPSAKLRAVLGMDVTKAGTMSANGVPRNGAGENGDDAGVRLALTGDAITHTMRQRMVSAKTNCERNAAAFTVLSGEVGAEEMWKLATIETQGTAAARVDEPSGITVPHKCEARALAGASAAALETTAGGRKGAVGSSRENTLRQAAAYRLQLGHVDTYCEIMKELGDWDAALAAAPAVSTAFWRKIARERAAALAAAGSEFDKLINLQLATGQAADAATALREAGRDDEAFTVACTIGDGGFGDAGADDPPRDPPRQPGHSRMSSHADIPPAMSHSRQSSFGGGNDVGMMSPGREQMLEPLGEIGSISPHPLSPGPLSPMNGAGRHSRQSSIDSISAMPKLPPLTKGKLAPLPPLVVKQPLRKSNSSNMGSMGAFAPPDAQPGRHSEPPPTSALAGLNVNVSGDGDSNDPSPSTDAGFTPGARLAAEIPAGDEARHVRAAQAERKLAHGDAVGAASCHLSVGDAYSAVKALVRGAQTEMAAALMLSVPGAGSEDDARSLLAEKASAIGEWDLARDVAGGIGNPDHRAWRLLLVRGRYAAVETNAMALERFNRACEELVLDGNPGTDAGENAAQRCIAGDVEGAANLAVMAANDELRKNERTGGGAMNTDALPRILNALDLVSFGRNAAVSIDPRTRAEVTLMRCYLSALVLASTGYTPAACALFHHARASLKSFSNSLSVDGDGAGASTPYKPAFPHSVAFISLQELTHMAGTYPSDARDGLNEIVKAASTVDASVRDAAKKLMNDLEGVKDEAPIPSAAAVVTLPGFNGTVRKHEFRSPSMEMSEALRAAAMWDAGGFTNLAAFTPPRTQQW</sequence>
<accession>C1MRD6</accession>
<dbReference type="EMBL" id="GG663738">
    <property type="protein sequence ID" value="EEH58240.1"/>
    <property type="molecule type" value="Genomic_DNA"/>
</dbReference>
<feature type="repeat" description="WD" evidence="3">
    <location>
        <begin position="590"/>
        <end position="632"/>
    </location>
</feature>
<evidence type="ECO:0000256" key="4">
    <source>
        <dbReference type="SAM" id="MobiDB-lite"/>
    </source>
</evidence>
<protein>
    <submittedName>
        <fullName evidence="6">Predicted protein</fullName>
    </submittedName>
</protein>
<dbReference type="PANTHER" id="PTHR44464">
    <property type="entry name" value="WD REPEAT-CONTAINING PROTEIN 17"/>
    <property type="match status" value="1"/>
</dbReference>
<dbReference type="eggNOG" id="KOG0273">
    <property type="taxonomic scope" value="Eukaryota"/>
</dbReference>
<dbReference type="GeneID" id="9683347"/>
<evidence type="ECO:0000259" key="5">
    <source>
        <dbReference type="Pfam" id="PF12894"/>
    </source>
</evidence>
<dbReference type="SMART" id="SM00320">
    <property type="entry name" value="WD40"/>
    <property type="match status" value="11"/>
</dbReference>
<evidence type="ECO:0000256" key="2">
    <source>
        <dbReference type="ARBA" id="ARBA00022737"/>
    </source>
</evidence>
<dbReference type="Gene3D" id="2.130.10.10">
    <property type="entry name" value="YVTN repeat-like/Quinoprotein amine dehydrogenase"/>
    <property type="match status" value="3"/>
</dbReference>
<dbReference type="Pfam" id="PF00400">
    <property type="entry name" value="WD40"/>
    <property type="match status" value="3"/>
</dbReference>
<gene>
    <name evidence="6" type="ORF">MICPUCDRAFT_47164</name>
</gene>
<feature type="repeat" description="WD" evidence="3">
    <location>
        <begin position="321"/>
        <end position="363"/>
    </location>
</feature>
<dbReference type="KEGG" id="mpp:MICPUCDRAFT_47164"/>
<dbReference type="InterPro" id="IPR011047">
    <property type="entry name" value="Quinoprotein_ADH-like_sf"/>
</dbReference>
<dbReference type="Proteomes" id="UP000001876">
    <property type="component" value="Unassembled WGS sequence"/>
</dbReference>